<dbReference type="RefSeq" id="WP_009643317.1">
    <property type="nucleotide sequence ID" value="NZ_JABXYR010000001.1"/>
</dbReference>
<keyword evidence="4 6" id="KW-1133">Transmembrane helix</keyword>
<feature type="domain" description="Na+/H+ antiporter NhaC-like C-terminal" evidence="7">
    <location>
        <begin position="208"/>
        <end position="506"/>
    </location>
</feature>
<protein>
    <submittedName>
        <fullName evidence="8">Na+/H+ antiporter NhaC family protein</fullName>
    </submittedName>
</protein>
<evidence type="ECO:0000256" key="2">
    <source>
        <dbReference type="ARBA" id="ARBA00022475"/>
    </source>
</evidence>
<feature type="transmembrane region" description="Helical" evidence="6">
    <location>
        <begin position="398"/>
        <end position="417"/>
    </location>
</feature>
<evidence type="ECO:0000313" key="9">
    <source>
        <dbReference type="Proteomes" id="UP000526307"/>
    </source>
</evidence>
<name>A0A7Y8VPX5_9FIRM</name>
<comment type="caution">
    <text evidence="8">The sequence shown here is derived from an EMBL/GenBank/DDBJ whole genome shotgun (WGS) entry which is preliminary data.</text>
</comment>
<keyword evidence="2" id="KW-1003">Cell membrane</keyword>
<evidence type="ECO:0000256" key="1">
    <source>
        <dbReference type="ARBA" id="ARBA00004651"/>
    </source>
</evidence>
<dbReference type="PANTHER" id="PTHR43478:SF1">
    <property type="entry name" value="NA+_H+ ANTIPORTER NHAC-LIKE C-TERMINAL DOMAIN-CONTAINING PROTEIN"/>
    <property type="match status" value="1"/>
</dbReference>
<evidence type="ECO:0000256" key="5">
    <source>
        <dbReference type="ARBA" id="ARBA00023136"/>
    </source>
</evidence>
<dbReference type="AlphaFoldDB" id="A0A7Y8VPX5"/>
<dbReference type="InterPro" id="IPR018461">
    <property type="entry name" value="Na/H_Antiport_NhaC-like_C"/>
</dbReference>
<dbReference type="Proteomes" id="UP000526307">
    <property type="component" value="Unassembled WGS sequence"/>
</dbReference>
<evidence type="ECO:0000256" key="6">
    <source>
        <dbReference type="SAM" id="Phobius"/>
    </source>
</evidence>
<evidence type="ECO:0000259" key="7">
    <source>
        <dbReference type="Pfam" id="PF03553"/>
    </source>
</evidence>
<accession>A0A7Y8VPX5</accession>
<dbReference type="Pfam" id="PF03553">
    <property type="entry name" value="Na_H_antiporter"/>
    <property type="match status" value="1"/>
</dbReference>
<proteinExistence type="predicted"/>
<evidence type="ECO:0000256" key="4">
    <source>
        <dbReference type="ARBA" id="ARBA00022989"/>
    </source>
</evidence>
<feature type="transmembrane region" description="Helical" evidence="6">
    <location>
        <begin position="286"/>
        <end position="308"/>
    </location>
</feature>
<feature type="transmembrane region" description="Helical" evidence="6">
    <location>
        <begin position="510"/>
        <end position="528"/>
    </location>
</feature>
<evidence type="ECO:0000313" key="8">
    <source>
        <dbReference type="EMBL" id="NWO22484.1"/>
    </source>
</evidence>
<comment type="subcellular location">
    <subcellularLocation>
        <location evidence="1">Cell membrane</location>
        <topology evidence="1">Multi-pass membrane protein</topology>
    </subcellularLocation>
</comment>
<dbReference type="GO" id="GO:0005886">
    <property type="term" value="C:plasma membrane"/>
    <property type="evidence" value="ECO:0007669"/>
    <property type="project" value="UniProtKB-SubCell"/>
</dbReference>
<feature type="transmembrane region" description="Helical" evidence="6">
    <location>
        <begin position="103"/>
        <end position="130"/>
    </location>
</feature>
<feature type="transmembrane region" description="Helical" evidence="6">
    <location>
        <begin position="220"/>
        <end position="242"/>
    </location>
</feature>
<gene>
    <name evidence="8" type="ORF">HW270_00055</name>
</gene>
<keyword evidence="5 6" id="KW-0472">Membrane</keyword>
<feature type="transmembrane region" description="Helical" evidence="6">
    <location>
        <begin position="186"/>
        <end position="208"/>
    </location>
</feature>
<feature type="transmembrane region" description="Helical" evidence="6">
    <location>
        <begin position="63"/>
        <end position="83"/>
    </location>
</feature>
<feature type="transmembrane region" description="Helical" evidence="6">
    <location>
        <begin position="320"/>
        <end position="343"/>
    </location>
</feature>
<sequence length="551" mass="58827">MIRINRNRILYVFGLAALFITAMPIIAMAADSKPALYATGWAVLPPIVAIGLALITKEVYSSLFIGILAGGLLYSGMDFSKFMNHVMIDGFVTSLSTPGNVGILVFLVILGMLVSMMNLSGGSAAFGSWAAQKIRTRRGAEYSTVALGLMIFVDDYFNCLTVGSVMKPLTDKYNVSRAKLAYLIDATAAPVCILAPISSWAAAVSGFVQGKNGLSVFIQAIPYNFYALLTIAMMFMIITMNFDYGKMAVYEKNAAEEGDLFTVKDAAALKNDDAADTVHQGTVMDLVFPVIVLIISCVIGMLYTGGFWKGKAFVDAFAGCDAATSLVLGSTVALVITVVYYLIRRVVPFAELMECIPEGFKSMVSPILVLSMAWTLKGMTDSLGLARFVANMMDKVPGGFVVIIPALFFVVSCALGFASGTSWGTFGILIPIALAVTSNRPDMMIVLISACMAGGVCGDHCSPISDTTIMSSAGAAVRHLSHVETQLPYAVTVLCVSTVSYIIAGIMESPWVALAVGLVLLYIVLRFFKKREGSYVVDEAKAIETATSQTN</sequence>
<feature type="transmembrane region" description="Helical" evidence="6">
    <location>
        <begin position="36"/>
        <end position="56"/>
    </location>
</feature>
<dbReference type="PANTHER" id="PTHR43478">
    <property type="entry name" value="NA+/H+ ANTIPORTER-RELATED"/>
    <property type="match status" value="1"/>
</dbReference>
<organism evidence="8 9">
    <name type="scientific">Mogibacterium timidum</name>
    <dbReference type="NCBI Taxonomy" id="35519"/>
    <lineage>
        <taxon>Bacteria</taxon>
        <taxon>Bacillati</taxon>
        <taxon>Bacillota</taxon>
        <taxon>Clostridia</taxon>
        <taxon>Peptostreptococcales</taxon>
        <taxon>Anaerovoracaceae</taxon>
        <taxon>Mogibacterium</taxon>
    </lineage>
</organism>
<reference evidence="8 9" key="1">
    <citation type="submission" date="2020-06" db="EMBL/GenBank/DDBJ databases">
        <title>Mogibacterium timidum strain W9173 genomic sequence.</title>
        <authorList>
            <person name="Wade W.G."/>
            <person name="Johnston C.D."/>
            <person name="Chen T."/>
            <person name="Dewhirst F.E."/>
        </authorList>
    </citation>
    <scope>NUCLEOTIDE SEQUENCE [LARGE SCALE GENOMIC DNA]</scope>
    <source>
        <strain evidence="8 9">W9173</strain>
    </source>
</reference>
<evidence type="ECO:0000256" key="3">
    <source>
        <dbReference type="ARBA" id="ARBA00022692"/>
    </source>
</evidence>
<feature type="transmembrane region" description="Helical" evidence="6">
    <location>
        <begin position="487"/>
        <end position="504"/>
    </location>
</feature>
<keyword evidence="3 6" id="KW-0812">Transmembrane</keyword>
<feature type="transmembrane region" description="Helical" evidence="6">
    <location>
        <begin position="9"/>
        <end position="30"/>
    </location>
</feature>
<feature type="transmembrane region" description="Helical" evidence="6">
    <location>
        <begin position="423"/>
        <end position="439"/>
    </location>
</feature>
<dbReference type="EMBL" id="JABXYR010000001">
    <property type="protein sequence ID" value="NWO22484.1"/>
    <property type="molecule type" value="Genomic_DNA"/>
</dbReference>
<keyword evidence="9" id="KW-1185">Reference proteome</keyword>